<protein>
    <submittedName>
        <fullName evidence="1">Uncharacterized protein</fullName>
    </submittedName>
</protein>
<keyword evidence="2" id="KW-1185">Reference proteome</keyword>
<sequence length="64" mass="7474">MGGNFPRYFAFVKKVGLEDQLKAPVNVTNYNDQFNDRRMKISQATVERHSNTLLMHVDNDLNFK</sequence>
<proteinExistence type="predicted"/>
<name>A0ABT8WSE5_9FLAO</name>
<organism evidence="1 2">
    <name type="scientific">Flavivirga jejuensis</name>
    <dbReference type="NCBI Taxonomy" id="870487"/>
    <lineage>
        <taxon>Bacteria</taxon>
        <taxon>Pseudomonadati</taxon>
        <taxon>Bacteroidota</taxon>
        <taxon>Flavobacteriia</taxon>
        <taxon>Flavobacteriales</taxon>
        <taxon>Flavobacteriaceae</taxon>
        <taxon>Flavivirga</taxon>
    </lineage>
</organism>
<dbReference type="EMBL" id="JAUOEL010000007">
    <property type="protein sequence ID" value="MDO5976108.1"/>
    <property type="molecule type" value="Genomic_DNA"/>
</dbReference>
<evidence type="ECO:0000313" key="2">
    <source>
        <dbReference type="Proteomes" id="UP001176806"/>
    </source>
</evidence>
<dbReference type="RefSeq" id="WP_303303370.1">
    <property type="nucleotide sequence ID" value="NZ_BAABDA010000004.1"/>
</dbReference>
<dbReference type="Proteomes" id="UP001176806">
    <property type="component" value="Unassembled WGS sequence"/>
</dbReference>
<reference evidence="1" key="1">
    <citation type="submission" date="2023-07" db="EMBL/GenBank/DDBJ databases">
        <title>Two novel species in the genus Flavivirga.</title>
        <authorList>
            <person name="Kwon K."/>
        </authorList>
    </citation>
    <scope>NUCLEOTIDE SEQUENCE</scope>
    <source>
        <strain evidence="1">KACC 14158</strain>
    </source>
</reference>
<gene>
    <name evidence="1" type="ORF">Q4Q40_18060</name>
</gene>
<accession>A0ABT8WSE5</accession>
<evidence type="ECO:0000313" key="1">
    <source>
        <dbReference type="EMBL" id="MDO5976108.1"/>
    </source>
</evidence>
<comment type="caution">
    <text evidence="1">The sequence shown here is derived from an EMBL/GenBank/DDBJ whole genome shotgun (WGS) entry which is preliminary data.</text>
</comment>